<accession>A0A238D5M0</accession>
<dbReference type="Gene3D" id="3.30.450.40">
    <property type="match status" value="1"/>
</dbReference>
<keyword evidence="1" id="KW-1133">Transmembrane helix</keyword>
<dbReference type="AlphaFoldDB" id="A0A238D5M0"/>
<evidence type="ECO:0008006" key="4">
    <source>
        <dbReference type="Google" id="ProtNLM"/>
    </source>
</evidence>
<dbReference type="Proteomes" id="UP000214566">
    <property type="component" value="Unassembled WGS sequence"/>
</dbReference>
<dbReference type="OrthoDB" id="5442761at2"/>
<reference evidence="2 3" key="1">
    <citation type="submission" date="2016-06" db="EMBL/GenBank/DDBJ databases">
        <authorList>
            <person name="Kjaerup R.B."/>
            <person name="Dalgaard T.S."/>
            <person name="Juul-Madsen H.R."/>
        </authorList>
    </citation>
    <scope>NUCLEOTIDE SEQUENCE [LARGE SCALE GENOMIC DNA]</scope>
    <source>
        <strain evidence="2 3">DSM 16361</strain>
    </source>
</reference>
<proteinExistence type="predicted"/>
<evidence type="ECO:0000256" key="1">
    <source>
        <dbReference type="SAM" id="Phobius"/>
    </source>
</evidence>
<dbReference type="RefSeq" id="WP_094160904.1">
    <property type="nucleotide sequence ID" value="NZ_LT592171.1"/>
</dbReference>
<sequence>MSRIARLRARVTRQRQPRRTPPWLRLLRALRIWRPNAQADRLLPILESAALPGLALYLGWRANPQDPLGLHGGFPWVWFGPWLAAVRYGAGYGLFGVVLYGGMWAQFFATSRAAFPGEFFLGGALVSLILGEFGSAYKVQSLRHREIQEDLAARLERTKRRLFIVKESLATLEQELTDRPMTLRDALIGLRRALVLARAPAPAPAIGDKADIDALPDPASFLQLLSQACRLIEAGIFVRKSGAERWVLVARLGQNLPKLDPAHPLIEHVLETREVAHIAQAGLSNPQYNQWVFAAPLRQDLFDEVDAVLAVHTMPFMAFDDINLRRLQVLASSYADFTQLELLVEDVRAVWPESPIGMQQEWAHLAALHEASGLPSYCALWMGQARLSEDVLDEFAGLQPPESSWWRLQTHKGHLVLAVLLPIIGGASLTAYRREMIDALENILARQDQPKQTIGVDFYPVRHAADYAELRKRITQI</sequence>
<dbReference type="InterPro" id="IPR029016">
    <property type="entry name" value="GAF-like_dom_sf"/>
</dbReference>
<protein>
    <recommendedName>
        <fullName evidence="4">PelD GGDEF domain-containing protein</fullName>
    </recommendedName>
</protein>
<gene>
    <name evidence="2" type="ORF">THIARS_70203</name>
</gene>
<organism evidence="2 3">
    <name type="scientific">Thiomonas delicata</name>
    <name type="common">Thiomonas cuprina</name>
    <dbReference type="NCBI Taxonomy" id="364030"/>
    <lineage>
        <taxon>Bacteria</taxon>
        <taxon>Pseudomonadati</taxon>
        <taxon>Pseudomonadota</taxon>
        <taxon>Betaproteobacteria</taxon>
        <taxon>Burkholderiales</taxon>
        <taxon>Thiomonas</taxon>
    </lineage>
</organism>
<keyword evidence="1" id="KW-0472">Membrane</keyword>
<feature type="transmembrane region" description="Helical" evidence="1">
    <location>
        <begin position="82"/>
        <end position="107"/>
    </location>
</feature>
<keyword evidence="3" id="KW-1185">Reference proteome</keyword>
<keyword evidence="1" id="KW-0812">Transmembrane</keyword>
<evidence type="ECO:0000313" key="3">
    <source>
        <dbReference type="Proteomes" id="UP000214566"/>
    </source>
</evidence>
<dbReference type="EMBL" id="FLMQ01000056">
    <property type="protein sequence ID" value="SBP88583.1"/>
    <property type="molecule type" value="Genomic_DNA"/>
</dbReference>
<evidence type="ECO:0000313" key="2">
    <source>
        <dbReference type="EMBL" id="SBP88583.1"/>
    </source>
</evidence>
<name>A0A238D5M0_THIDL</name>